<gene>
    <name evidence="1" type="ORF">H010_14426</name>
</gene>
<dbReference type="InterPro" id="IPR029033">
    <property type="entry name" value="His_PPase_superfam"/>
</dbReference>
<dbReference type="AlphaFoldDB" id="A0A9X4SAK5"/>
<dbReference type="InterPro" id="IPR013078">
    <property type="entry name" value="His_Pase_superF_clade-1"/>
</dbReference>
<dbReference type="SUPFAM" id="SSF53254">
    <property type="entry name" value="Phosphoglycerate mutase-like"/>
    <property type="match status" value="1"/>
</dbReference>
<dbReference type="EMBL" id="AOGK01000012">
    <property type="protein sequence ID" value="MDG5976459.1"/>
    <property type="molecule type" value="Genomic_DNA"/>
</dbReference>
<evidence type="ECO:0000313" key="1">
    <source>
        <dbReference type="EMBL" id="MDG5976459.1"/>
    </source>
</evidence>
<name>A0A9X4SAK5_9BURK</name>
<dbReference type="RefSeq" id="WP_068166260.1">
    <property type="nucleotide sequence ID" value="NZ_AOGK01000012.1"/>
</dbReference>
<evidence type="ECO:0000313" key="2">
    <source>
        <dbReference type="Proteomes" id="UP001152876"/>
    </source>
</evidence>
<dbReference type="Proteomes" id="UP001152876">
    <property type="component" value="Unassembled WGS sequence"/>
</dbReference>
<comment type="caution">
    <text evidence="1">The sequence shown here is derived from an EMBL/GenBank/DDBJ whole genome shotgun (WGS) entry which is preliminary data.</text>
</comment>
<protein>
    <submittedName>
        <fullName evidence="1">Phosphoglycerate mutase</fullName>
    </submittedName>
</protein>
<dbReference type="Gene3D" id="3.40.50.1240">
    <property type="entry name" value="Phosphoglycerate mutase-like"/>
    <property type="match status" value="1"/>
</dbReference>
<dbReference type="OrthoDB" id="5296884at2"/>
<proteinExistence type="predicted"/>
<sequence>MTLWLLRHAPVVLDAGRCYGASDVPANLALTRQAAQSMAALLPEGAPLWVSGLQRAQQLARELHMLRPDLGEPVTDTRLNEMDFGHWELKRWDAIPREAFDTWLVDFAHHPFGGHESVQQLIDRVAVALAVVRLKQQGEAVWVTHAGVIRAVQYLVAHGSAPITDVDQWPREAPEPGGHLCLTL</sequence>
<dbReference type="Pfam" id="PF00300">
    <property type="entry name" value="His_Phos_1"/>
    <property type="match status" value="1"/>
</dbReference>
<accession>A0A9X4SAK5</accession>
<keyword evidence="2" id="KW-1185">Reference proteome</keyword>
<reference evidence="1" key="1">
    <citation type="submission" date="2013-01" db="EMBL/GenBank/DDBJ databases">
        <title>Genome draft of Hydrogenophaga taeniospiralis 2K1.</title>
        <authorList>
            <person name="Gomila M."/>
            <person name="Lalucat J."/>
        </authorList>
    </citation>
    <scope>NUCLEOTIDE SEQUENCE</scope>
    <source>
        <strain evidence="1">CCUG 15921</strain>
    </source>
</reference>
<organism evidence="1 2">
    <name type="scientific">Hydrogenophaga taeniospiralis CCUG 15921</name>
    <dbReference type="NCBI Taxonomy" id="1281780"/>
    <lineage>
        <taxon>Bacteria</taxon>
        <taxon>Pseudomonadati</taxon>
        <taxon>Pseudomonadota</taxon>
        <taxon>Betaproteobacteria</taxon>
        <taxon>Burkholderiales</taxon>
        <taxon>Comamonadaceae</taxon>
        <taxon>Hydrogenophaga</taxon>
    </lineage>
</organism>
<dbReference type="SMART" id="SM00855">
    <property type="entry name" value="PGAM"/>
    <property type="match status" value="1"/>
</dbReference>